<dbReference type="AlphaFoldDB" id="A0A1R3G6K3"/>
<evidence type="ECO:0000313" key="3">
    <source>
        <dbReference type="Proteomes" id="UP000188268"/>
    </source>
</evidence>
<reference evidence="2 3" key="1">
    <citation type="submission" date="2013-09" db="EMBL/GenBank/DDBJ databases">
        <title>Corchorus capsularis genome sequencing.</title>
        <authorList>
            <person name="Alam M."/>
            <person name="Haque M.S."/>
            <person name="Islam M.S."/>
            <person name="Emdad E.M."/>
            <person name="Islam M.M."/>
            <person name="Ahmed B."/>
            <person name="Halim A."/>
            <person name="Hossen Q.M.M."/>
            <person name="Hossain M.Z."/>
            <person name="Ahmed R."/>
            <person name="Khan M.M."/>
            <person name="Islam R."/>
            <person name="Rashid M.M."/>
            <person name="Khan S.A."/>
            <person name="Rahman M.S."/>
            <person name="Alam M."/>
        </authorList>
    </citation>
    <scope>NUCLEOTIDE SEQUENCE [LARGE SCALE GENOMIC DNA]</scope>
    <source>
        <strain evidence="3">cv. CVL-1</strain>
        <tissue evidence="2">Whole seedling</tissue>
    </source>
</reference>
<gene>
    <name evidence="2" type="ORF">CCACVL1_28475</name>
</gene>
<feature type="non-terminal residue" evidence="2">
    <location>
        <position position="39"/>
    </location>
</feature>
<protein>
    <submittedName>
        <fullName evidence="2">Uncharacterized protein</fullName>
    </submittedName>
</protein>
<comment type="caution">
    <text evidence="2">The sequence shown here is derived from an EMBL/GenBank/DDBJ whole genome shotgun (WGS) entry which is preliminary data.</text>
</comment>
<feature type="region of interest" description="Disordered" evidence="1">
    <location>
        <begin position="1"/>
        <end position="39"/>
    </location>
</feature>
<keyword evidence="3" id="KW-1185">Reference proteome</keyword>
<evidence type="ECO:0000256" key="1">
    <source>
        <dbReference type="SAM" id="MobiDB-lite"/>
    </source>
</evidence>
<dbReference type="EMBL" id="AWWV01015152">
    <property type="protein sequence ID" value="OMO53650.1"/>
    <property type="molecule type" value="Genomic_DNA"/>
</dbReference>
<evidence type="ECO:0000313" key="2">
    <source>
        <dbReference type="EMBL" id="OMO53650.1"/>
    </source>
</evidence>
<organism evidence="2 3">
    <name type="scientific">Corchorus capsularis</name>
    <name type="common">Jute</name>
    <dbReference type="NCBI Taxonomy" id="210143"/>
    <lineage>
        <taxon>Eukaryota</taxon>
        <taxon>Viridiplantae</taxon>
        <taxon>Streptophyta</taxon>
        <taxon>Embryophyta</taxon>
        <taxon>Tracheophyta</taxon>
        <taxon>Spermatophyta</taxon>
        <taxon>Magnoliopsida</taxon>
        <taxon>eudicotyledons</taxon>
        <taxon>Gunneridae</taxon>
        <taxon>Pentapetalae</taxon>
        <taxon>rosids</taxon>
        <taxon>malvids</taxon>
        <taxon>Malvales</taxon>
        <taxon>Malvaceae</taxon>
        <taxon>Grewioideae</taxon>
        <taxon>Apeibeae</taxon>
        <taxon>Corchorus</taxon>
    </lineage>
</organism>
<feature type="compositionally biased region" description="Basic and acidic residues" evidence="1">
    <location>
        <begin position="14"/>
        <end position="31"/>
    </location>
</feature>
<feature type="compositionally biased region" description="Basic residues" evidence="1">
    <location>
        <begin position="1"/>
        <end position="11"/>
    </location>
</feature>
<sequence>MSANSKNRRGHWSGVDRDELERRLGAKRSEKMIQSPFQG</sequence>
<dbReference type="Proteomes" id="UP000188268">
    <property type="component" value="Unassembled WGS sequence"/>
</dbReference>
<dbReference type="Gramene" id="OMO53650">
    <property type="protein sequence ID" value="OMO53650"/>
    <property type="gene ID" value="CCACVL1_28475"/>
</dbReference>
<accession>A0A1R3G6K3</accession>
<name>A0A1R3G6K3_COCAP</name>
<proteinExistence type="predicted"/>